<comment type="caution">
    <text evidence="2">The sequence shown here is derived from an EMBL/GenBank/DDBJ whole genome shotgun (WGS) entry which is preliminary data.</text>
</comment>
<dbReference type="EMBL" id="PQVG01000004">
    <property type="protein sequence ID" value="POY40069.1"/>
    <property type="molecule type" value="Genomic_DNA"/>
</dbReference>
<keyword evidence="3" id="KW-1185">Reference proteome</keyword>
<dbReference type="OrthoDB" id="1492759at2"/>
<reference evidence="2 3" key="1">
    <citation type="submission" date="2018-01" db="EMBL/GenBank/DDBJ databases">
        <authorList>
            <person name="Gaut B.S."/>
            <person name="Morton B.R."/>
            <person name="Clegg M.T."/>
            <person name="Duvall M.R."/>
        </authorList>
    </citation>
    <scope>NUCLEOTIDE SEQUENCE [LARGE SCALE GENOMIC DNA]</scope>
    <source>
        <strain evidence="2 3">HR-AY</strain>
    </source>
</reference>
<protein>
    <recommendedName>
        <fullName evidence="1">DUF5689 domain-containing protein</fullName>
    </recommendedName>
</protein>
<dbReference type="Proteomes" id="UP000237310">
    <property type="component" value="Unassembled WGS sequence"/>
</dbReference>
<accession>A0A2S5ACM8</accession>
<dbReference type="PROSITE" id="PS51257">
    <property type="entry name" value="PROKAR_LIPOPROTEIN"/>
    <property type="match status" value="1"/>
</dbReference>
<name>A0A2S5ACM8_9FLAO</name>
<evidence type="ECO:0000313" key="3">
    <source>
        <dbReference type="Proteomes" id="UP000237310"/>
    </source>
</evidence>
<evidence type="ECO:0000313" key="2">
    <source>
        <dbReference type="EMBL" id="POY40069.1"/>
    </source>
</evidence>
<organism evidence="2 3">
    <name type="scientific">Flavobacterium alvei</name>
    <dbReference type="NCBI Taxonomy" id="2080416"/>
    <lineage>
        <taxon>Bacteria</taxon>
        <taxon>Pseudomonadati</taxon>
        <taxon>Bacteroidota</taxon>
        <taxon>Flavobacteriia</taxon>
        <taxon>Flavobacteriales</taxon>
        <taxon>Flavobacteriaceae</taxon>
        <taxon>Flavobacterium</taxon>
    </lineage>
</organism>
<dbReference type="AlphaFoldDB" id="A0A2S5ACM8"/>
<gene>
    <name evidence="2" type="ORF">C3L50_09400</name>
</gene>
<evidence type="ECO:0000259" key="1">
    <source>
        <dbReference type="Pfam" id="PF18942"/>
    </source>
</evidence>
<dbReference type="InterPro" id="IPR043744">
    <property type="entry name" value="DUF5689"/>
</dbReference>
<feature type="domain" description="DUF5689" evidence="1">
    <location>
        <begin position="72"/>
        <end position="275"/>
    </location>
</feature>
<dbReference type="Pfam" id="PF18942">
    <property type="entry name" value="DUF5689"/>
    <property type="match status" value="1"/>
</dbReference>
<sequence length="469" mass="50788">MKNSCIILATLGLFSSCVNDTYDTPKFDCVNPGLTKTKEVNDLYTSAPANGTTLIYPAAAKDPVTGKEIFDYIEAYVISSDEGGNFYKSMYFQPTDGSKGFNLSIDEVNLYGKNFQPGKKVFLKLNGLAYANPTSFGRGLIFGAPPTEQFAVDRLATLVYPKHLIASCDAVSEDAIVKKITLAQALNGAAYLNTLVEIDDVQFTDEAAGGTYDSNRNDDFDSSIFVTNGTSNLTIRTSRFANFAGYKVPTGKGKIRGVLTRYNSTYQIIMRTERDANMPNPRVDYTPAIIGANSNVFPSTVNETFESYTSSPSQTNFPNYINEAAVGSRYWGVLTFSSNKYIQMTSFGSGGANNTYLFVPVNMTAASTFSFKSNMGFWNGAVLNVYYVLATNYTPGGKVDTSKMVNITSNFTIPTTPTSGYGTTFTASGVYAIPATVTGNGYFVFEYAGNANAFPAVTTTLQLDNISVN</sequence>
<proteinExistence type="predicted"/>